<keyword evidence="5" id="KW-1185">Reference proteome</keyword>
<dbReference type="RefSeq" id="WP_254162587.1">
    <property type="nucleotide sequence ID" value="NZ_JAHESF010000007.1"/>
</dbReference>
<dbReference type="Pfam" id="PF04397">
    <property type="entry name" value="LytTR"/>
    <property type="match status" value="1"/>
</dbReference>
<comment type="caution">
    <text evidence="4">The sequence shown here is derived from an EMBL/GenBank/DDBJ whole genome shotgun (WGS) entry which is preliminary data.</text>
</comment>
<dbReference type="Proteomes" id="UP001319200">
    <property type="component" value="Unassembled WGS sequence"/>
</dbReference>
<feature type="domain" description="Response regulatory" evidence="2">
    <location>
        <begin position="5"/>
        <end position="118"/>
    </location>
</feature>
<dbReference type="EMBL" id="JAHESF010000007">
    <property type="protein sequence ID" value="MBT1696968.1"/>
    <property type="molecule type" value="Genomic_DNA"/>
</dbReference>
<accession>A0AAP2GMG8</accession>
<feature type="modified residue" description="4-aspartylphosphate" evidence="1">
    <location>
        <position position="58"/>
    </location>
</feature>
<dbReference type="InterPro" id="IPR001789">
    <property type="entry name" value="Sig_transdc_resp-reg_receiver"/>
</dbReference>
<evidence type="ECO:0000259" key="3">
    <source>
        <dbReference type="PROSITE" id="PS50930"/>
    </source>
</evidence>
<proteinExistence type="predicted"/>
<keyword evidence="4" id="KW-0238">DNA-binding</keyword>
<dbReference type="GO" id="GO:0000156">
    <property type="term" value="F:phosphorelay response regulator activity"/>
    <property type="evidence" value="ECO:0007669"/>
    <property type="project" value="InterPro"/>
</dbReference>
<dbReference type="InterPro" id="IPR007492">
    <property type="entry name" value="LytTR_DNA-bd_dom"/>
</dbReference>
<reference evidence="4 5" key="1">
    <citation type="submission" date="2021-05" db="EMBL/GenBank/DDBJ databases">
        <title>A Polyphasic approach of four new species of the genus Ohtaekwangia: Ohtaekwangia histidinii sp. nov., Ohtaekwangia cretensis sp. nov., Ohtaekwangia indiensis sp. nov., Ohtaekwangia reichenbachii sp. nov. from diverse environment.</title>
        <authorList>
            <person name="Octaviana S."/>
        </authorList>
    </citation>
    <scope>NUCLEOTIDE SEQUENCE [LARGE SCALE GENOMIC DNA]</scope>
    <source>
        <strain evidence="4 5">PWU4</strain>
    </source>
</reference>
<dbReference type="SMART" id="SM00850">
    <property type="entry name" value="LytTR"/>
    <property type="match status" value="1"/>
</dbReference>
<dbReference type="Gene3D" id="2.40.50.1020">
    <property type="entry name" value="LytTr DNA-binding domain"/>
    <property type="match status" value="1"/>
</dbReference>
<protein>
    <submittedName>
        <fullName evidence="4">LytTR family DNA-binding domain-containing protein</fullName>
    </submittedName>
</protein>
<evidence type="ECO:0000259" key="2">
    <source>
        <dbReference type="PROSITE" id="PS50110"/>
    </source>
</evidence>
<evidence type="ECO:0000313" key="4">
    <source>
        <dbReference type="EMBL" id="MBT1696968.1"/>
    </source>
</evidence>
<dbReference type="PROSITE" id="PS50930">
    <property type="entry name" value="HTH_LYTTR"/>
    <property type="match status" value="1"/>
</dbReference>
<keyword evidence="1" id="KW-0597">Phosphoprotein</keyword>
<feature type="domain" description="HTH LytTR-type" evidence="3">
    <location>
        <begin position="176"/>
        <end position="253"/>
    </location>
</feature>
<sequence length="253" mass="29382">MNESRVIIVEDEAGAADNLRLLLEEIAPHIRVIATLTSIEQTLAWLSANDHPDLGFFDIQLEDGLSFEIFRQSEIDFPVIFTTAFDEYAIEAFKVNSIDYLLKPIKEQDLRFSLEKYKKLSRSNVSNTLMRRIMDSLQSHQETATFLIHYKDKLIPVADQDFAYFYIGNGLVHGCTHKHEVYPMEHTIEDLELKLNRRQFFRANRQFIVNRSAIKEIGFYFNGRLSLKLSPPSKDVVLISKARATEFKEWMKG</sequence>
<dbReference type="GO" id="GO:0003677">
    <property type="term" value="F:DNA binding"/>
    <property type="evidence" value="ECO:0007669"/>
    <property type="project" value="UniProtKB-KW"/>
</dbReference>
<dbReference type="PANTHER" id="PTHR37299:SF1">
    <property type="entry name" value="STAGE 0 SPORULATION PROTEIN A HOMOLOG"/>
    <property type="match status" value="1"/>
</dbReference>
<dbReference type="InterPro" id="IPR011006">
    <property type="entry name" value="CheY-like_superfamily"/>
</dbReference>
<organism evidence="4 5">
    <name type="scientific">Chryseosolibacter histidini</name>
    <dbReference type="NCBI Taxonomy" id="2782349"/>
    <lineage>
        <taxon>Bacteria</taxon>
        <taxon>Pseudomonadati</taxon>
        <taxon>Bacteroidota</taxon>
        <taxon>Cytophagia</taxon>
        <taxon>Cytophagales</taxon>
        <taxon>Chryseotaleaceae</taxon>
        <taxon>Chryseosolibacter</taxon>
    </lineage>
</organism>
<evidence type="ECO:0000256" key="1">
    <source>
        <dbReference type="PROSITE-ProRule" id="PRU00169"/>
    </source>
</evidence>
<gene>
    <name evidence="4" type="ORF">KK083_08795</name>
</gene>
<dbReference type="SUPFAM" id="SSF52172">
    <property type="entry name" value="CheY-like"/>
    <property type="match status" value="1"/>
</dbReference>
<dbReference type="AlphaFoldDB" id="A0AAP2GMG8"/>
<dbReference type="PANTHER" id="PTHR37299">
    <property type="entry name" value="TRANSCRIPTIONAL REGULATOR-RELATED"/>
    <property type="match status" value="1"/>
</dbReference>
<dbReference type="Pfam" id="PF00072">
    <property type="entry name" value="Response_reg"/>
    <property type="match status" value="1"/>
</dbReference>
<dbReference type="SMART" id="SM00448">
    <property type="entry name" value="REC"/>
    <property type="match status" value="1"/>
</dbReference>
<dbReference type="FunFam" id="3.40.50.2300:FF:000361">
    <property type="entry name" value="Two-component system response regulator"/>
    <property type="match status" value="1"/>
</dbReference>
<evidence type="ECO:0000313" key="5">
    <source>
        <dbReference type="Proteomes" id="UP001319200"/>
    </source>
</evidence>
<dbReference type="InterPro" id="IPR046947">
    <property type="entry name" value="LytR-like"/>
</dbReference>
<dbReference type="PROSITE" id="PS50110">
    <property type="entry name" value="RESPONSE_REGULATORY"/>
    <property type="match status" value="1"/>
</dbReference>
<dbReference type="Gene3D" id="3.40.50.2300">
    <property type="match status" value="1"/>
</dbReference>
<name>A0AAP2GMG8_9BACT</name>